<dbReference type="AlphaFoldDB" id="A0A0V0Y3Q7"/>
<accession>A0A0V0Y3Q7</accession>
<organism evidence="1 2">
    <name type="scientific">Trichinella pseudospiralis</name>
    <name type="common">Parasitic roundworm</name>
    <dbReference type="NCBI Taxonomy" id="6337"/>
    <lineage>
        <taxon>Eukaryota</taxon>
        <taxon>Metazoa</taxon>
        <taxon>Ecdysozoa</taxon>
        <taxon>Nematoda</taxon>
        <taxon>Enoplea</taxon>
        <taxon>Dorylaimia</taxon>
        <taxon>Trichinellida</taxon>
        <taxon>Trichinellidae</taxon>
        <taxon>Trichinella</taxon>
    </lineage>
</organism>
<proteinExistence type="predicted"/>
<dbReference type="Proteomes" id="UP000054815">
    <property type="component" value="Unassembled WGS sequence"/>
</dbReference>
<evidence type="ECO:0000313" key="2">
    <source>
        <dbReference type="Proteomes" id="UP000054815"/>
    </source>
</evidence>
<sequence length="47" mass="5008">MLTAAFSGSDIFTAIFTHAYQTDESAATADADWREVALAAQARTVLT</sequence>
<reference evidence="1 2" key="1">
    <citation type="submission" date="2015-01" db="EMBL/GenBank/DDBJ databases">
        <title>Evolution of Trichinella species and genotypes.</title>
        <authorList>
            <person name="Korhonen P.K."/>
            <person name="Edoardo P."/>
            <person name="Giuseppe L.R."/>
            <person name="Gasser R.B."/>
        </authorList>
    </citation>
    <scope>NUCLEOTIDE SEQUENCE [LARGE SCALE GENOMIC DNA]</scope>
    <source>
        <strain evidence="1">ISS141</strain>
    </source>
</reference>
<gene>
    <name evidence="1" type="ORF">T4E_1380</name>
</gene>
<comment type="caution">
    <text evidence="1">The sequence shown here is derived from an EMBL/GenBank/DDBJ whole genome shotgun (WGS) entry which is preliminary data.</text>
</comment>
<name>A0A0V0Y3Q7_TRIPS</name>
<dbReference type="EMBL" id="JYDU01000064">
    <property type="protein sequence ID" value="KRX94920.1"/>
    <property type="molecule type" value="Genomic_DNA"/>
</dbReference>
<protein>
    <submittedName>
        <fullName evidence="1">Uncharacterized protein</fullName>
    </submittedName>
</protein>
<evidence type="ECO:0000313" key="1">
    <source>
        <dbReference type="EMBL" id="KRX94920.1"/>
    </source>
</evidence>